<reference evidence="1 2" key="1">
    <citation type="submission" date="2023-08" db="EMBL/GenBank/DDBJ databases">
        <title>A Necator americanus chromosomal reference genome.</title>
        <authorList>
            <person name="Ilik V."/>
            <person name="Petrzelkova K.J."/>
            <person name="Pardy F."/>
            <person name="Fuh T."/>
            <person name="Niatou-Singa F.S."/>
            <person name="Gouil Q."/>
            <person name="Baker L."/>
            <person name="Ritchie M.E."/>
            <person name="Jex A.R."/>
            <person name="Gazzola D."/>
            <person name="Li H."/>
            <person name="Toshio Fujiwara R."/>
            <person name="Zhan B."/>
            <person name="Aroian R.V."/>
            <person name="Pafco B."/>
            <person name="Schwarz E.M."/>
        </authorList>
    </citation>
    <scope>NUCLEOTIDE SEQUENCE [LARGE SCALE GENOMIC DNA]</scope>
    <source>
        <strain evidence="1 2">Aroian</strain>
        <tissue evidence="1">Whole animal</tissue>
    </source>
</reference>
<accession>A0ABR1BUK5</accession>
<keyword evidence="2" id="KW-1185">Reference proteome</keyword>
<organism evidence="1 2">
    <name type="scientific">Necator americanus</name>
    <name type="common">Human hookworm</name>
    <dbReference type="NCBI Taxonomy" id="51031"/>
    <lineage>
        <taxon>Eukaryota</taxon>
        <taxon>Metazoa</taxon>
        <taxon>Ecdysozoa</taxon>
        <taxon>Nematoda</taxon>
        <taxon>Chromadorea</taxon>
        <taxon>Rhabditida</taxon>
        <taxon>Rhabditina</taxon>
        <taxon>Rhabditomorpha</taxon>
        <taxon>Strongyloidea</taxon>
        <taxon>Ancylostomatidae</taxon>
        <taxon>Bunostominae</taxon>
        <taxon>Necator</taxon>
    </lineage>
</organism>
<protein>
    <recommendedName>
        <fullName evidence="3">Reverse transcriptase domain-containing protein</fullName>
    </recommendedName>
</protein>
<comment type="caution">
    <text evidence="1">The sequence shown here is derived from an EMBL/GenBank/DDBJ whole genome shotgun (WGS) entry which is preliminary data.</text>
</comment>
<evidence type="ECO:0008006" key="3">
    <source>
        <dbReference type="Google" id="ProtNLM"/>
    </source>
</evidence>
<evidence type="ECO:0000313" key="1">
    <source>
        <dbReference type="EMBL" id="KAK6730067.1"/>
    </source>
</evidence>
<gene>
    <name evidence="1" type="primary">Necator_chrI.g2996</name>
    <name evidence="1" type="ORF">RB195_006867</name>
</gene>
<proteinExistence type="predicted"/>
<sequence length="94" mass="11290">MVYKGVDTSYEKTLANCYDRCTTTIQLFQFHLTIPHEKEKRQDDTISPKLFISASRWILKSLLWEERDIRVDRRFFSNLRLADDIVLFSEKAMR</sequence>
<dbReference type="EMBL" id="JAVFWL010000001">
    <property type="protein sequence ID" value="KAK6730067.1"/>
    <property type="molecule type" value="Genomic_DNA"/>
</dbReference>
<dbReference type="Proteomes" id="UP001303046">
    <property type="component" value="Unassembled WGS sequence"/>
</dbReference>
<name>A0ABR1BUK5_NECAM</name>
<evidence type="ECO:0000313" key="2">
    <source>
        <dbReference type="Proteomes" id="UP001303046"/>
    </source>
</evidence>